<keyword evidence="12 13" id="KW-0472">Membrane</keyword>
<evidence type="ECO:0000256" key="13">
    <source>
        <dbReference type="SAM" id="Phobius"/>
    </source>
</evidence>
<dbReference type="InterPro" id="IPR013130">
    <property type="entry name" value="Fe3_Rdtase_TM_dom"/>
</dbReference>
<evidence type="ECO:0000256" key="12">
    <source>
        <dbReference type="ARBA" id="ARBA00023136"/>
    </source>
</evidence>
<dbReference type="InterPro" id="IPR017938">
    <property type="entry name" value="Riboflavin_synthase-like_b-brl"/>
</dbReference>
<dbReference type="PANTHER" id="PTHR47354:SF8">
    <property type="entry name" value="1,2-PHENYLACETYL-COA EPOXIDASE, SUBUNIT E"/>
    <property type="match status" value="1"/>
</dbReference>
<evidence type="ECO:0000313" key="15">
    <source>
        <dbReference type="EMBL" id="CAB4601142.1"/>
    </source>
</evidence>
<dbReference type="PROSITE" id="PS51384">
    <property type="entry name" value="FAD_FR"/>
    <property type="match status" value="1"/>
</dbReference>
<keyword evidence="3" id="KW-0285">Flavoprotein</keyword>
<dbReference type="GO" id="GO:0016020">
    <property type="term" value="C:membrane"/>
    <property type="evidence" value="ECO:0007669"/>
    <property type="project" value="UniProtKB-SubCell"/>
</dbReference>
<dbReference type="GO" id="GO:0016491">
    <property type="term" value="F:oxidoreductase activity"/>
    <property type="evidence" value="ECO:0007669"/>
    <property type="project" value="UniProtKB-KW"/>
</dbReference>
<evidence type="ECO:0000256" key="3">
    <source>
        <dbReference type="ARBA" id="ARBA00022630"/>
    </source>
</evidence>
<keyword evidence="9" id="KW-0560">Oxidoreductase</keyword>
<dbReference type="AlphaFoldDB" id="A0A6J6GIJ5"/>
<accession>A0A6J6GIJ5</accession>
<evidence type="ECO:0000256" key="4">
    <source>
        <dbReference type="ARBA" id="ARBA00022692"/>
    </source>
</evidence>
<dbReference type="PANTHER" id="PTHR47354">
    <property type="entry name" value="NADH OXIDOREDUCTASE HCR"/>
    <property type="match status" value="1"/>
</dbReference>
<dbReference type="SUPFAM" id="SSF52343">
    <property type="entry name" value="Ferredoxin reductase-like, C-terminal NADP-linked domain"/>
    <property type="match status" value="1"/>
</dbReference>
<feature type="transmembrane region" description="Helical" evidence="13">
    <location>
        <begin position="195"/>
        <end position="214"/>
    </location>
</feature>
<dbReference type="InterPro" id="IPR017927">
    <property type="entry name" value="FAD-bd_FR_type"/>
</dbReference>
<dbReference type="GO" id="GO:0051537">
    <property type="term" value="F:2 iron, 2 sulfur cluster binding"/>
    <property type="evidence" value="ECO:0007669"/>
    <property type="project" value="UniProtKB-KW"/>
</dbReference>
<comment type="subcellular location">
    <subcellularLocation>
        <location evidence="2">Membrane</location>
        <topology evidence="2">Multi-pass membrane protein</topology>
    </subcellularLocation>
</comment>
<evidence type="ECO:0000259" key="14">
    <source>
        <dbReference type="PROSITE" id="PS51384"/>
    </source>
</evidence>
<dbReference type="Gene3D" id="2.40.30.10">
    <property type="entry name" value="Translation factors"/>
    <property type="match status" value="1"/>
</dbReference>
<dbReference type="SUPFAM" id="SSF63380">
    <property type="entry name" value="Riboflavin synthase domain-like"/>
    <property type="match status" value="1"/>
</dbReference>
<dbReference type="CDD" id="cd06198">
    <property type="entry name" value="FNR_like_3"/>
    <property type="match status" value="1"/>
</dbReference>
<organism evidence="15">
    <name type="scientific">freshwater metagenome</name>
    <dbReference type="NCBI Taxonomy" id="449393"/>
    <lineage>
        <taxon>unclassified sequences</taxon>
        <taxon>metagenomes</taxon>
        <taxon>ecological metagenomes</taxon>
    </lineage>
</organism>
<keyword evidence="8 13" id="KW-1133">Transmembrane helix</keyword>
<feature type="transmembrane region" description="Helical" evidence="13">
    <location>
        <begin position="12"/>
        <end position="31"/>
    </location>
</feature>
<keyword evidence="11" id="KW-0411">Iron-sulfur</keyword>
<dbReference type="Pfam" id="PF00175">
    <property type="entry name" value="NAD_binding_1"/>
    <property type="match status" value="1"/>
</dbReference>
<dbReference type="GO" id="GO:0050660">
    <property type="term" value="F:flavin adenine dinucleotide binding"/>
    <property type="evidence" value="ECO:0007669"/>
    <property type="project" value="TreeGrafter"/>
</dbReference>
<sequence length="449" mass="50193">MTRISVRKFSAAGTDWAALLTGLGLGLTIALELTTLRKSDISSFYPILQTVSRFAALIGTYFALLGILLVARIPWVERGVGHDRLVTWHRKLGPWSLYLIAYHVAMITVGYAGQFQEKVISEFWSILTTFSWMWAALAGFIFMITAGITSYKKARAKLSYETWWLIHTSTYAAIALSFMHQILNGPMFIGHPLNKGFWIFLYSGMVFSIVYWRFGIPIFRSLRHGLRVDRVVEEAPGIISVIMRGRNLEKLGAQGGQFFGWRFLAKGHALVSHPYSLSAAPTAHYMRITVKDLGDHSRSVADLKPGTRVFMEGPYGAFTAGRASRKHVVLIGGGVGITPVRALMEEFRGSVQLDVIFRASRAEDLVLSEEMDYLAAQSEGTIRVHYLVGSRKIHPMDAKTLKELIPRFADSDIYICGPTPLVEAVRQAAEDLGVPKNRFHDEAFAFHSE</sequence>
<dbReference type="GO" id="GO:0046872">
    <property type="term" value="F:metal ion binding"/>
    <property type="evidence" value="ECO:0007669"/>
    <property type="project" value="UniProtKB-KW"/>
</dbReference>
<evidence type="ECO:0000256" key="7">
    <source>
        <dbReference type="ARBA" id="ARBA00022827"/>
    </source>
</evidence>
<keyword evidence="4 13" id="KW-0812">Transmembrane</keyword>
<dbReference type="Pfam" id="PF01794">
    <property type="entry name" value="Ferric_reduct"/>
    <property type="match status" value="1"/>
</dbReference>
<feature type="transmembrane region" description="Helical" evidence="13">
    <location>
        <begin position="163"/>
        <end position="183"/>
    </location>
</feature>
<protein>
    <submittedName>
        <fullName evidence="15">Unannotated protein</fullName>
    </submittedName>
</protein>
<name>A0A6J6GIJ5_9ZZZZ</name>
<dbReference type="EMBL" id="CAEZUS010000005">
    <property type="protein sequence ID" value="CAB4601142.1"/>
    <property type="molecule type" value="Genomic_DNA"/>
</dbReference>
<evidence type="ECO:0000256" key="10">
    <source>
        <dbReference type="ARBA" id="ARBA00023004"/>
    </source>
</evidence>
<feature type="transmembrane region" description="Helical" evidence="13">
    <location>
        <begin position="92"/>
        <end position="112"/>
    </location>
</feature>
<evidence type="ECO:0000256" key="8">
    <source>
        <dbReference type="ARBA" id="ARBA00022989"/>
    </source>
</evidence>
<evidence type="ECO:0000256" key="2">
    <source>
        <dbReference type="ARBA" id="ARBA00004141"/>
    </source>
</evidence>
<evidence type="ECO:0000256" key="9">
    <source>
        <dbReference type="ARBA" id="ARBA00023002"/>
    </source>
</evidence>
<dbReference type="InterPro" id="IPR039261">
    <property type="entry name" value="FNR_nucleotide-bd"/>
</dbReference>
<evidence type="ECO:0000256" key="11">
    <source>
        <dbReference type="ARBA" id="ARBA00023014"/>
    </source>
</evidence>
<feature type="transmembrane region" description="Helical" evidence="13">
    <location>
        <begin position="132"/>
        <end position="151"/>
    </location>
</feature>
<evidence type="ECO:0000256" key="6">
    <source>
        <dbReference type="ARBA" id="ARBA00022723"/>
    </source>
</evidence>
<proteinExistence type="predicted"/>
<evidence type="ECO:0000256" key="5">
    <source>
        <dbReference type="ARBA" id="ARBA00022714"/>
    </source>
</evidence>
<feature type="domain" description="FAD-binding FR-type" evidence="14">
    <location>
        <begin position="221"/>
        <end position="321"/>
    </location>
</feature>
<feature type="transmembrane region" description="Helical" evidence="13">
    <location>
        <begin position="51"/>
        <end position="71"/>
    </location>
</feature>
<comment type="cofactor">
    <cofactor evidence="1">
        <name>FAD</name>
        <dbReference type="ChEBI" id="CHEBI:57692"/>
    </cofactor>
</comment>
<evidence type="ECO:0000256" key="1">
    <source>
        <dbReference type="ARBA" id="ARBA00001974"/>
    </source>
</evidence>
<dbReference type="Gene3D" id="3.40.50.80">
    <property type="entry name" value="Nucleotide-binding domain of ferredoxin-NADP reductase (FNR) module"/>
    <property type="match status" value="1"/>
</dbReference>
<reference evidence="15" key="1">
    <citation type="submission" date="2020-05" db="EMBL/GenBank/DDBJ databases">
        <authorList>
            <person name="Chiriac C."/>
            <person name="Salcher M."/>
            <person name="Ghai R."/>
            <person name="Kavagutti S V."/>
        </authorList>
    </citation>
    <scope>NUCLEOTIDE SEQUENCE</scope>
</reference>
<keyword evidence="5" id="KW-0001">2Fe-2S</keyword>
<dbReference type="InterPro" id="IPR001433">
    <property type="entry name" value="OxRdtase_FAD/NAD-bd"/>
</dbReference>
<keyword evidence="7" id="KW-0274">FAD</keyword>
<keyword evidence="10" id="KW-0408">Iron</keyword>
<keyword evidence="6" id="KW-0479">Metal-binding</keyword>
<dbReference type="InterPro" id="IPR050415">
    <property type="entry name" value="MRET"/>
</dbReference>
<gene>
    <name evidence="15" type="ORF">UFOPK1852_00065</name>
</gene>